<feature type="region of interest" description="Disordered" evidence="1">
    <location>
        <begin position="105"/>
        <end position="159"/>
    </location>
</feature>
<accession>A0ABU4C456</accession>
<dbReference type="Proteomes" id="UP001185927">
    <property type="component" value="Unassembled WGS sequence"/>
</dbReference>
<evidence type="ECO:0000313" key="3">
    <source>
        <dbReference type="Proteomes" id="UP001185927"/>
    </source>
</evidence>
<name>A0ABU4C456_RHOGO</name>
<protein>
    <submittedName>
        <fullName evidence="2">Uncharacterized protein</fullName>
    </submittedName>
</protein>
<comment type="caution">
    <text evidence="2">The sequence shown here is derived from an EMBL/GenBank/DDBJ whole genome shotgun (WGS) entry which is preliminary data.</text>
</comment>
<proteinExistence type="predicted"/>
<reference evidence="2 3" key="1">
    <citation type="submission" date="2023-10" db="EMBL/GenBank/DDBJ databases">
        <title>Development of a sustainable strategy for remediation of hydrocarbon-contaminated territories based on the waste exchange concept.</title>
        <authorList>
            <person name="Krivoruchko A."/>
        </authorList>
    </citation>
    <scope>NUCLEOTIDE SEQUENCE [LARGE SCALE GENOMIC DNA]</scope>
    <source>
        <strain evidence="2 3">IEGM 1203</strain>
    </source>
</reference>
<dbReference type="EMBL" id="JAWLKB010000031">
    <property type="protein sequence ID" value="MDV6271074.1"/>
    <property type="molecule type" value="Genomic_DNA"/>
</dbReference>
<dbReference type="RefSeq" id="WP_317545537.1">
    <property type="nucleotide sequence ID" value="NZ_JAWLKB010000031.1"/>
</dbReference>
<evidence type="ECO:0000313" key="2">
    <source>
        <dbReference type="EMBL" id="MDV6271074.1"/>
    </source>
</evidence>
<gene>
    <name evidence="2" type="ORF">R3Q16_31085</name>
</gene>
<organism evidence="2 3">
    <name type="scientific">Rhodococcus globerulus</name>
    <dbReference type="NCBI Taxonomy" id="33008"/>
    <lineage>
        <taxon>Bacteria</taxon>
        <taxon>Bacillati</taxon>
        <taxon>Actinomycetota</taxon>
        <taxon>Actinomycetes</taxon>
        <taxon>Mycobacteriales</taxon>
        <taxon>Nocardiaceae</taxon>
        <taxon>Rhodococcus</taxon>
    </lineage>
</organism>
<evidence type="ECO:0000256" key="1">
    <source>
        <dbReference type="SAM" id="MobiDB-lite"/>
    </source>
</evidence>
<feature type="compositionally biased region" description="Acidic residues" evidence="1">
    <location>
        <begin position="146"/>
        <end position="159"/>
    </location>
</feature>
<sequence length="159" mass="17872">MSETRWWRYVEQLIDGETAQEAARRAGFDKSAFTRWKKGAAADAAFVVKLARAYHANVVQALAEAELITDDEAALRLVPTGKAEILHSTPITELAEEIIRKAKELPRKESENSDNVHALIRPNQPSEIDRDIDDLDLPYVAHEPSEGIDEDDDESKYDV</sequence>
<keyword evidence="3" id="KW-1185">Reference proteome</keyword>